<organism evidence="3 4">
    <name type="scientific">Oldenlandia corymbosa var. corymbosa</name>
    <dbReference type="NCBI Taxonomy" id="529605"/>
    <lineage>
        <taxon>Eukaryota</taxon>
        <taxon>Viridiplantae</taxon>
        <taxon>Streptophyta</taxon>
        <taxon>Embryophyta</taxon>
        <taxon>Tracheophyta</taxon>
        <taxon>Spermatophyta</taxon>
        <taxon>Magnoliopsida</taxon>
        <taxon>eudicotyledons</taxon>
        <taxon>Gunneridae</taxon>
        <taxon>Pentapetalae</taxon>
        <taxon>asterids</taxon>
        <taxon>lamiids</taxon>
        <taxon>Gentianales</taxon>
        <taxon>Rubiaceae</taxon>
        <taxon>Rubioideae</taxon>
        <taxon>Spermacoceae</taxon>
        <taxon>Hedyotis-Oldenlandia complex</taxon>
        <taxon>Oldenlandia</taxon>
    </lineage>
</organism>
<dbReference type="AlphaFoldDB" id="A0AAV1E497"/>
<dbReference type="PANTHER" id="PTHR48258">
    <property type="entry name" value="DUF4218 DOMAIN-CONTAINING PROTEIN-RELATED"/>
    <property type="match status" value="1"/>
</dbReference>
<evidence type="ECO:0000259" key="2">
    <source>
        <dbReference type="Pfam" id="PF13960"/>
    </source>
</evidence>
<protein>
    <submittedName>
        <fullName evidence="3">OLC1v1015922C1</fullName>
    </submittedName>
</protein>
<dbReference type="Pfam" id="PF13960">
    <property type="entry name" value="DUF4218"/>
    <property type="match status" value="1"/>
</dbReference>
<dbReference type="InterPro" id="IPR004242">
    <property type="entry name" value="Transposase_21"/>
</dbReference>
<feature type="region of interest" description="Disordered" evidence="1">
    <location>
        <begin position="500"/>
        <end position="527"/>
    </location>
</feature>
<dbReference type="EMBL" id="OX459125">
    <property type="protein sequence ID" value="CAI9115088.1"/>
    <property type="molecule type" value="Genomic_DNA"/>
</dbReference>
<sequence>MLSLLIPGPKAPGKNIDTYLQPLIADLKELWEDGVETYDASSKQNFKLHASVLWTISDFPGYANLSGWSTKGKFACPTCHKGTHSFWLSKGNKFCYMGHRRFLGKEHRFRKNAQLFDGSIENGTPPQQLSGDMVIDELKDFSIRLGIGVQGNPELPFSKSKDNYNSRRDLKEMGIRPEFHLVEKESGKVYIPPALYKLNRDEKNTFCDILRNVKVPDGYSSNISRCVQLTPPKLIGLKSHDYHILMQQLLPIALRKMLSTSIRSPLLRLCAYFRELCSKEIFPEDVARLENEIPVILCELEKIFPPSFFDIMVHLPVHLATEVKLAGPVYYRLMYPIERYLGTLKSHVRNRSILEGSIAKGYLAEECLTFCSLYLAEYVETKFNRTSRNEDRNTDDVAGLDIFNMGGHPLGKATPTEFDDETLKKGHQYVEGLEVIEGDPISRDLKFLGNSNWHVVVSTVARARYKMESLADVETFLQSNVCNPTGSFESDDFILVREEEEEGTEIDIDRLKEKSKKSKKHKSRSHS</sequence>
<keyword evidence="4" id="KW-1185">Reference proteome</keyword>
<evidence type="ECO:0000256" key="1">
    <source>
        <dbReference type="SAM" id="MobiDB-lite"/>
    </source>
</evidence>
<feature type="domain" description="DUF4218" evidence="2">
    <location>
        <begin position="276"/>
        <end position="389"/>
    </location>
</feature>
<proteinExistence type="predicted"/>
<name>A0AAV1E497_OLDCO</name>
<dbReference type="Proteomes" id="UP001161247">
    <property type="component" value="Chromosome 8"/>
</dbReference>
<evidence type="ECO:0000313" key="3">
    <source>
        <dbReference type="EMBL" id="CAI9115088.1"/>
    </source>
</evidence>
<dbReference type="Pfam" id="PF02992">
    <property type="entry name" value="Transposase_21"/>
    <property type="match status" value="1"/>
</dbReference>
<gene>
    <name evidence="3" type="ORF">OLC1_LOCUS21677</name>
</gene>
<evidence type="ECO:0000313" key="4">
    <source>
        <dbReference type="Proteomes" id="UP001161247"/>
    </source>
</evidence>
<dbReference type="PANTHER" id="PTHR48258:SF15">
    <property type="entry name" value="OS02G0543900 PROTEIN"/>
    <property type="match status" value="1"/>
</dbReference>
<feature type="compositionally biased region" description="Basic residues" evidence="1">
    <location>
        <begin position="513"/>
        <end position="527"/>
    </location>
</feature>
<accession>A0AAV1E497</accession>
<dbReference type="InterPro" id="IPR025452">
    <property type="entry name" value="DUF4218"/>
</dbReference>
<reference evidence="3" key="1">
    <citation type="submission" date="2023-03" db="EMBL/GenBank/DDBJ databases">
        <authorList>
            <person name="Julca I."/>
        </authorList>
    </citation>
    <scope>NUCLEOTIDE SEQUENCE</scope>
</reference>